<keyword evidence="5" id="KW-0862">Zinc</keyword>
<keyword evidence="4" id="KW-0863">Zinc-finger</keyword>
<protein>
    <recommendedName>
        <fullName evidence="7">RZ-type domain-containing protein</fullName>
    </recommendedName>
</protein>
<evidence type="ECO:0000259" key="7">
    <source>
        <dbReference type="PROSITE" id="PS51981"/>
    </source>
</evidence>
<comment type="subcellular location">
    <subcellularLocation>
        <location evidence="1">Cytoplasm</location>
    </subcellularLocation>
</comment>
<evidence type="ECO:0000256" key="1">
    <source>
        <dbReference type="ARBA" id="ARBA00004496"/>
    </source>
</evidence>
<gene>
    <name evidence="8" type="ORF">TCEB3V08_LOCUS10572</name>
</gene>
<evidence type="ECO:0000256" key="6">
    <source>
        <dbReference type="ARBA" id="ARBA00022859"/>
    </source>
</evidence>
<feature type="domain" description="RZ-type" evidence="7">
    <location>
        <begin position="477"/>
        <end position="546"/>
    </location>
</feature>
<organism evidence="8">
    <name type="scientific">Timema cristinae</name>
    <name type="common">Walking stick</name>
    <dbReference type="NCBI Taxonomy" id="61476"/>
    <lineage>
        <taxon>Eukaryota</taxon>
        <taxon>Metazoa</taxon>
        <taxon>Ecdysozoa</taxon>
        <taxon>Arthropoda</taxon>
        <taxon>Hexapoda</taxon>
        <taxon>Insecta</taxon>
        <taxon>Pterygota</taxon>
        <taxon>Neoptera</taxon>
        <taxon>Polyneoptera</taxon>
        <taxon>Phasmatodea</taxon>
        <taxon>Timematodea</taxon>
        <taxon>Timematoidea</taxon>
        <taxon>Timematidae</taxon>
        <taxon>Timema</taxon>
    </lineage>
</organism>
<dbReference type="InterPro" id="IPR046439">
    <property type="entry name" value="ZF_RZ_dom"/>
</dbReference>
<keyword evidence="3" id="KW-0479">Metal-binding</keyword>
<sequence length="569" mass="65141">MQGDVWGMHARAHTRAMWREVWQDFDMWTQLRHPMRRDMSAMQQEVYLQVQTLTVFKEVWRALHTVQGKLYILRGRAVESECQAFNSSSSSNFLLSNSDSDVWVSWFPLLGNCVAHFTFPPDRIKHRSRDWAVTIDFLREAAITSLSSGSNEPCSWGCVHTKCTKRCHEPCDREACIKPCKEILRCKHPCIGFCGDPCPPLCRVCDEDEVTAIFFGFEDEENARFVYLEDCKHTVESQGLETWLEKTESEISMKVCPFCKTSITKTQRYTNLIKAVYQDVCKVKAKVFGDMKDIEASRGHLQQQLANLRPELLVRYGIVTDCPMYLEVYNKLTKDLQPVHKNRRNILSIVDTSSLKIQIDILTKLFEEVKKANPNIISKLNSRLQVLLTAVSKRQGKMTNQEVEDINLELLRFQRLSQLLTLDIIVKGRANDLSIKNNFISAQNTLYSVRKYSKDQDDDVKTLLENLNKSLKGGLNISEKERSEILSAIGVTPGHWFKCPNGHIYVITECGGAMEVSTCNECGERIGGQQHTLLETNRLANEMDGASFAAWSNDQNMANYDLRHLQIDD</sequence>
<keyword evidence="6" id="KW-0391">Immunity</keyword>
<dbReference type="GO" id="GO:0005737">
    <property type="term" value="C:cytoplasm"/>
    <property type="evidence" value="ECO:0007669"/>
    <property type="project" value="UniProtKB-SubCell"/>
</dbReference>
<proteinExistence type="predicted"/>
<dbReference type="GO" id="GO:0008270">
    <property type="term" value="F:zinc ion binding"/>
    <property type="evidence" value="ECO:0007669"/>
    <property type="project" value="UniProtKB-KW"/>
</dbReference>
<dbReference type="EMBL" id="OC321769">
    <property type="protein sequence ID" value="CAD7410639.1"/>
    <property type="molecule type" value="Genomic_DNA"/>
</dbReference>
<dbReference type="Pfam" id="PF20173">
    <property type="entry name" value="ZnF_RZ-type"/>
    <property type="match status" value="1"/>
</dbReference>
<dbReference type="AlphaFoldDB" id="A0A7R9D9I6"/>
<dbReference type="GO" id="GO:0002376">
    <property type="term" value="P:immune system process"/>
    <property type="evidence" value="ECO:0007669"/>
    <property type="project" value="UniProtKB-KW"/>
</dbReference>
<evidence type="ECO:0000256" key="4">
    <source>
        <dbReference type="ARBA" id="ARBA00022771"/>
    </source>
</evidence>
<evidence type="ECO:0000256" key="5">
    <source>
        <dbReference type="ARBA" id="ARBA00022833"/>
    </source>
</evidence>
<evidence type="ECO:0000256" key="2">
    <source>
        <dbReference type="ARBA" id="ARBA00022490"/>
    </source>
</evidence>
<dbReference type="PROSITE" id="PS51981">
    <property type="entry name" value="ZF_RZ"/>
    <property type="match status" value="1"/>
</dbReference>
<accession>A0A7R9D9I6</accession>
<keyword evidence="2" id="KW-0963">Cytoplasm</keyword>
<name>A0A7R9D9I6_TIMCR</name>
<evidence type="ECO:0000256" key="3">
    <source>
        <dbReference type="ARBA" id="ARBA00022723"/>
    </source>
</evidence>
<dbReference type="PANTHER" id="PTHR23425">
    <property type="entry name" value="NUCLEOPORIN AMO1-LIKE"/>
    <property type="match status" value="1"/>
</dbReference>
<evidence type="ECO:0000313" key="8">
    <source>
        <dbReference type="EMBL" id="CAD7410639.1"/>
    </source>
</evidence>
<reference evidence="8" key="1">
    <citation type="submission" date="2020-11" db="EMBL/GenBank/DDBJ databases">
        <authorList>
            <person name="Tran Van P."/>
        </authorList>
    </citation>
    <scope>NUCLEOTIDE SEQUENCE</scope>
</reference>
<dbReference type="PANTHER" id="PTHR23425:SF8">
    <property type="entry name" value="NUCLEOPORIN AMO1-LIKE"/>
    <property type="match status" value="1"/>
</dbReference>